<reference evidence="1" key="1">
    <citation type="journal article" date="2014" name="Int. J. Syst. Evol. Microbiol.">
        <title>Complete genome sequence of Corynebacterium casei LMG S-19264T (=DSM 44701T), isolated from a smear-ripened cheese.</title>
        <authorList>
            <consortium name="US DOE Joint Genome Institute (JGI-PGF)"/>
            <person name="Walter F."/>
            <person name="Albersmeier A."/>
            <person name="Kalinowski J."/>
            <person name="Ruckert C."/>
        </authorList>
    </citation>
    <scope>NUCLEOTIDE SEQUENCE</scope>
    <source>
        <strain evidence="1">JCM 3302</strain>
    </source>
</reference>
<evidence type="ECO:0000313" key="2">
    <source>
        <dbReference type="Proteomes" id="UP000641386"/>
    </source>
</evidence>
<protein>
    <submittedName>
        <fullName evidence="1">Uncharacterized protein</fullName>
    </submittedName>
</protein>
<accession>A0A919E337</accession>
<proteinExistence type="predicted"/>
<comment type="caution">
    <text evidence="1">The sequence shown here is derived from an EMBL/GenBank/DDBJ whole genome shotgun (WGS) entry which is preliminary data.</text>
</comment>
<keyword evidence="2" id="KW-1185">Reference proteome</keyword>
<dbReference type="EMBL" id="BNBC01000055">
    <property type="protein sequence ID" value="GHF09129.1"/>
    <property type="molecule type" value="Genomic_DNA"/>
</dbReference>
<name>A0A919E337_9ACTN</name>
<dbReference type="AlphaFoldDB" id="A0A919E337"/>
<reference evidence="1" key="2">
    <citation type="submission" date="2020-09" db="EMBL/GenBank/DDBJ databases">
        <authorList>
            <person name="Sun Q."/>
            <person name="Ohkuma M."/>
        </authorList>
    </citation>
    <scope>NUCLEOTIDE SEQUENCE</scope>
    <source>
        <strain evidence="1">JCM 3302</strain>
    </source>
</reference>
<sequence length="69" mass="7124">MDASLTGPTTATEASYRVTAGGAAKTFCVHITRTHTDDAETVAPGLPGDEAKVTMPEYSYAVSSRAGEC</sequence>
<evidence type="ECO:0000313" key="1">
    <source>
        <dbReference type="EMBL" id="GHF09129.1"/>
    </source>
</evidence>
<organism evidence="1 2">
    <name type="scientific">Streptomyces spiralis</name>
    <dbReference type="NCBI Taxonomy" id="66376"/>
    <lineage>
        <taxon>Bacteria</taxon>
        <taxon>Bacillati</taxon>
        <taxon>Actinomycetota</taxon>
        <taxon>Actinomycetes</taxon>
        <taxon>Kitasatosporales</taxon>
        <taxon>Streptomycetaceae</taxon>
        <taxon>Streptomyces</taxon>
    </lineage>
</organism>
<dbReference type="Proteomes" id="UP000641386">
    <property type="component" value="Unassembled WGS sequence"/>
</dbReference>
<gene>
    <name evidence="1" type="ORF">GCM10014715_76240</name>
</gene>